<evidence type="ECO:0000259" key="7">
    <source>
        <dbReference type="PROSITE" id="PS50893"/>
    </source>
</evidence>
<evidence type="ECO:0000256" key="5">
    <source>
        <dbReference type="ARBA" id="ARBA00022967"/>
    </source>
</evidence>
<evidence type="ECO:0000313" key="8">
    <source>
        <dbReference type="EMBL" id="KMT22841.1"/>
    </source>
</evidence>
<evidence type="ECO:0000256" key="1">
    <source>
        <dbReference type="ARBA" id="ARBA00022448"/>
    </source>
</evidence>
<gene>
    <name evidence="8" type="primary">phnC</name>
    <name evidence="8" type="ORF">CLCY_5c00800</name>
</gene>
<dbReference type="PROSITE" id="PS50893">
    <property type="entry name" value="ABC_TRANSPORTER_2"/>
    <property type="match status" value="1"/>
</dbReference>
<sequence>MSLNIFELNEVTKSYERKIVLSSLSFFIKRGESIALIGPSGSGKTTLLNSLACINKIDSGSILIDGKSSTSYKNPKKLAKKVGIIRQQFDLVRELPVVHNVLAGRFSDWGFLKSLISLIIPRDLDMAKVALERVGLLDKLYERTADLSGGQQQRVAIARLIVQNPEVILADEPVASLDPTRSEDILSILTSISKENNKTLIASLHSVEYAKKYFDRIIALRDGKIYFDLESSNVSEDDLAELYKIDDTKEPSTNE</sequence>
<protein>
    <submittedName>
        <fullName evidence="8">Phosphonates import ATP-binding protein PhnC</fullName>
        <ecNumber evidence="8">3.6.3.28</ecNumber>
    </submittedName>
</protein>
<dbReference type="STRING" id="1121307.CLCY_5c00800"/>
<accession>A0A0J8G5A3</accession>
<evidence type="ECO:0000256" key="3">
    <source>
        <dbReference type="ARBA" id="ARBA00022741"/>
    </source>
</evidence>
<keyword evidence="3" id="KW-0547">Nucleotide-binding</keyword>
<proteinExistence type="predicted"/>
<dbReference type="EMBL" id="LFVU01000004">
    <property type="protein sequence ID" value="KMT22841.1"/>
    <property type="molecule type" value="Genomic_DNA"/>
</dbReference>
<dbReference type="EC" id="3.6.3.28" evidence="8"/>
<dbReference type="InterPro" id="IPR027417">
    <property type="entry name" value="P-loop_NTPase"/>
</dbReference>
<dbReference type="AlphaFoldDB" id="A0A0J8G5A3"/>
<dbReference type="InterPro" id="IPR003439">
    <property type="entry name" value="ABC_transporter-like_ATP-bd"/>
</dbReference>
<name>A0A0J8G5A3_CLOCY</name>
<keyword evidence="5" id="KW-1278">Translocase</keyword>
<dbReference type="OrthoDB" id="9802264at2"/>
<evidence type="ECO:0000256" key="6">
    <source>
        <dbReference type="ARBA" id="ARBA00023136"/>
    </source>
</evidence>
<dbReference type="Gene3D" id="3.40.50.300">
    <property type="entry name" value="P-loop containing nucleotide triphosphate hydrolases"/>
    <property type="match status" value="1"/>
</dbReference>
<feature type="domain" description="ABC transporter" evidence="7">
    <location>
        <begin position="6"/>
        <end position="247"/>
    </location>
</feature>
<dbReference type="InterPro" id="IPR003593">
    <property type="entry name" value="AAA+_ATPase"/>
</dbReference>
<comment type="caution">
    <text evidence="8">The sequence shown here is derived from an EMBL/GenBank/DDBJ whole genome shotgun (WGS) entry which is preliminary data.</text>
</comment>
<keyword evidence="6" id="KW-0472">Membrane</keyword>
<evidence type="ECO:0000313" key="9">
    <source>
        <dbReference type="Proteomes" id="UP000036756"/>
    </source>
</evidence>
<dbReference type="SMART" id="SM00382">
    <property type="entry name" value="AAA"/>
    <property type="match status" value="1"/>
</dbReference>
<evidence type="ECO:0000256" key="4">
    <source>
        <dbReference type="ARBA" id="ARBA00022840"/>
    </source>
</evidence>
<keyword evidence="1" id="KW-0813">Transport</keyword>
<dbReference type="PROSITE" id="PS00211">
    <property type="entry name" value="ABC_TRANSPORTER_1"/>
    <property type="match status" value="1"/>
</dbReference>
<keyword evidence="2" id="KW-1003">Cell membrane</keyword>
<dbReference type="PANTHER" id="PTHR43166">
    <property type="entry name" value="AMINO ACID IMPORT ATP-BINDING PROTEIN"/>
    <property type="match status" value="1"/>
</dbReference>
<reference evidence="8 9" key="1">
    <citation type="submission" date="2015-06" db="EMBL/GenBank/DDBJ databases">
        <title>Draft genome sequence of the purine-degrading Clostridium cylindrosporum HC-1 (DSM 605).</title>
        <authorList>
            <person name="Poehlein A."/>
            <person name="Schiel-Bengelsdorf B."/>
            <person name="Bengelsdorf F."/>
            <person name="Daniel R."/>
            <person name="Duerre P."/>
        </authorList>
    </citation>
    <scope>NUCLEOTIDE SEQUENCE [LARGE SCALE GENOMIC DNA]</scope>
    <source>
        <strain evidence="8 9">DSM 605</strain>
    </source>
</reference>
<dbReference type="Pfam" id="PF00005">
    <property type="entry name" value="ABC_tran"/>
    <property type="match status" value="1"/>
</dbReference>
<dbReference type="InterPro" id="IPR017871">
    <property type="entry name" value="ABC_transporter-like_CS"/>
</dbReference>
<keyword evidence="4 8" id="KW-0067">ATP-binding</keyword>
<dbReference type="RefSeq" id="WP_048569575.1">
    <property type="nucleotide sequence ID" value="NZ_LFVU01000004.1"/>
</dbReference>
<evidence type="ECO:0000256" key="2">
    <source>
        <dbReference type="ARBA" id="ARBA00022475"/>
    </source>
</evidence>
<keyword evidence="8" id="KW-0378">Hydrolase</keyword>
<dbReference type="GO" id="GO:0005524">
    <property type="term" value="F:ATP binding"/>
    <property type="evidence" value="ECO:0007669"/>
    <property type="project" value="UniProtKB-KW"/>
</dbReference>
<dbReference type="InterPro" id="IPR050086">
    <property type="entry name" value="MetN_ABC_transporter-like"/>
</dbReference>
<keyword evidence="9" id="KW-1185">Reference proteome</keyword>
<dbReference type="SUPFAM" id="SSF52540">
    <property type="entry name" value="P-loop containing nucleoside triphosphate hydrolases"/>
    <property type="match status" value="1"/>
</dbReference>
<organism evidence="8 9">
    <name type="scientific">Clostridium cylindrosporum DSM 605</name>
    <dbReference type="NCBI Taxonomy" id="1121307"/>
    <lineage>
        <taxon>Bacteria</taxon>
        <taxon>Bacillati</taxon>
        <taxon>Bacillota</taxon>
        <taxon>Clostridia</taxon>
        <taxon>Eubacteriales</taxon>
        <taxon>Clostridiaceae</taxon>
        <taxon>Clostridium</taxon>
    </lineage>
</organism>
<dbReference type="Proteomes" id="UP000036756">
    <property type="component" value="Unassembled WGS sequence"/>
</dbReference>
<dbReference type="GO" id="GO:0016887">
    <property type="term" value="F:ATP hydrolysis activity"/>
    <property type="evidence" value="ECO:0007669"/>
    <property type="project" value="InterPro"/>
</dbReference>
<dbReference type="PANTHER" id="PTHR43166:SF6">
    <property type="entry name" value="PHOSPHONATES IMPORT ATP-BINDING PROTEIN PHNC"/>
    <property type="match status" value="1"/>
</dbReference>
<dbReference type="PATRIC" id="fig|1121307.3.peg.2013"/>